<evidence type="ECO:0000313" key="3">
    <source>
        <dbReference type="Proteomes" id="UP001516400"/>
    </source>
</evidence>
<accession>A0ABD2MJP5</accession>
<feature type="compositionally biased region" description="Basic and acidic residues" evidence="1">
    <location>
        <begin position="12"/>
        <end position="22"/>
    </location>
</feature>
<proteinExistence type="predicted"/>
<dbReference type="AlphaFoldDB" id="A0ABD2MJP5"/>
<feature type="region of interest" description="Disordered" evidence="1">
    <location>
        <begin position="59"/>
        <end position="90"/>
    </location>
</feature>
<evidence type="ECO:0000313" key="2">
    <source>
        <dbReference type="EMBL" id="KAL3266549.1"/>
    </source>
</evidence>
<gene>
    <name evidence="2" type="ORF">HHI36_010717</name>
</gene>
<reference evidence="2 3" key="1">
    <citation type="journal article" date="2021" name="BMC Biol.">
        <title>Horizontally acquired antibacterial genes associated with adaptive radiation of ladybird beetles.</title>
        <authorList>
            <person name="Li H.S."/>
            <person name="Tang X.F."/>
            <person name="Huang Y.H."/>
            <person name="Xu Z.Y."/>
            <person name="Chen M.L."/>
            <person name="Du X.Y."/>
            <person name="Qiu B.Y."/>
            <person name="Chen P.T."/>
            <person name="Zhang W."/>
            <person name="Slipinski A."/>
            <person name="Escalona H.E."/>
            <person name="Waterhouse R.M."/>
            <person name="Zwick A."/>
            <person name="Pang H."/>
        </authorList>
    </citation>
    <scope>NUCLEOTIDE SEQUENCE [LARGE SCALE GENOMIC DNA]</scope>
    <source>
        <strain evidence="2">SYSU2018</strain>
    </source>
</reference>
<feature type="compositionally biased region" description="Basic and acidic residues" evidence="1">
    <location>
        <begin position="59"/>
        <end position="78"/>
    </location>
</feature>
<protein>
    <submittedName>
        <fullName evidence="2">Uncharacterized protein</fullName>
    </submittedName>
</protein>
<dbReference type="EMBL" id="JABFTP020000001">
    <property type="protein sequence ID" value="KAL3266549.1"/>
    <property type="molecule type" value="Genomic_DNA"/>
</dbReference>
<feature type="region of interest" description="Disordered" evidence="1">
    <location>
        <begin position="1"/>
        <end position="22"/>
    </location>
</feature>
<feature type="compositionally biased region" description="Polar residues" evidence="1">
    <location>
        <begin position="1"/>
        <end position="11"/>
    </location>
</feature>
<organism evidence="2 3">
    <name type="scientific">Cryptolaemus montrouzieri</name>
    <dbReference type="NCBI Taxonomy" id="559131"/>
    <lineage>
        <taxon>Eukaryota</taxon>
        <taxon>Metazoa</taxon>
        <taxon>Ecdysozoa</taxon>
        <taxon>Arthropoda</taxon>
        <taxon>Hexapoda</taxon>
        <taxon>Insecta</taxon>
        <taxon>Pterygota</taxon>
        <taxon>Neoptera</taxon>
        <taxon>Endopterygota</taxon>
        <taxon>Coleoptera</taxon>
        <taxon>Polyphaga</taxon>
        <taxon>Cucujiformia</taxon>
        <taxon>Coccinelloidea</taxon>
        <taxon>Coccinellidae</taxon>
        <taxon>Scymninae</taxon>
        <taxon>Scymnini</taxon>
        <taxon>Cryptolaemus</taxon>
    </lineage>
</organism>
<sequence>MDRAIITSSISKDLHESSSSKVDDKTYVAKLKQKSVLDTAKQLEERKQTMNSVIDLRRSEVHDPEGNKLRNPKNEPVPKRNAFSSEKRGSDIIVGRASNDVENGFKGGKGNAWLFVSRVKKDTEEKDIKKYLMD</sequence>
<keyword evidence="3" id="KW-1185">Reference proteome</keyword>
<evidence type="ECO:0000256" key="1">
    <source>
        <dbReference type="SAM" id="MobiDB-lite"/>
    </source>
</evidence>
<dbReference type="Proteomes" id="UP001516400">
    <property type="component" value="Unassembled WGS sequence"/>
</dbReference>
<name>A0ABD2MJP5_9CUCU</name>
<comment type="caution">
    <text evidence="2">The sequence shown here is derived from an EMBL/GenBank/DDBJ whole genome shotgun (WGS) entry which is preliminary data.</text>
</comment>